<accession>A0A2H0UPP7</accession>
<reference evidence="3" key="1">
    <citation type="submission" date="2017-09" db="EMBL/GenBank/DDBJ databases">
        <title>Depth-based differentiation of microbial function through sediment-hosted aquifers and enrichment of novel symbionts in the deep terrestrial subsurface.</title>
        <authorList>
            <person name="Probst A.J."/>
            <person name="Ladd B."/>
            <person name="Jarett J.K."/>
            <person name="Geller-Mcgrath D.E."/>
            <person name="Sieber C.M.K."/>
            <person name="Emerson J.B."/>
            <person name="Anantharaman K."/>
            <person name="Thomas B.C."/>
            <person name="Malmstrom R."/>
            <person name="Stieglmeier M."/>
            <person name="Klingl A."/>
            <person name="Woyke T."/>
            <person name="Ryan C.M."/>
            <person name="Banfield J.F."/>
        </authorList>
    </citation>
    <scope>NUCLEOTIDE SEQUENCE [LARGE SCALE GENOMIC DNA]</scope>
</reference>
<evidence type="ECO:0000256" key="1">
    <source>
        <dbReference type="SAM" id="SignalP"/>
    </source>
</evidence>
<gene>
    <name evidence="2" type="ORF">COU09_02585</name>
</gene>
<evidence type="ECO:0000313" key="2">
    <source>
        <dbReference type="EMBL" id="PIR88377.1"/>
    </source>
</evidence>
<dbReference type="AlphaFoldDB" id="A0A2H0UPP7"/>
<evidence type="ECO:0008006" key="4">
    <source>
        <dbReference type="Google" id="ProtNLM"/>
    </source>
</evidence>
<proteinExistence type="predicted"/>
<evidence type="ECO:0000313" key="3">
    <source>
        <dbReference type="Proteomes" id="UP000229615"/>
    </source>
</evidence>
<comment type="caution">
    <text evidence="2">The sequence shown here is derived from an EMBL/GenBank/DDBJ whole genome shotgun (WGS) entry which is preliminary data.</text>
</comment>
<organism evidence="2 3">
    <name type="scientific">Candidatus Harrisonbacteria bacterium CG10_big_fil_rev_8_21_14_0_10_44_23</name>
    <dbReference type="NCBI Taxonomy" id="1974585"/>
    <lineage>
        <taxon>Bacteria</taxon>
        <taxon>Candidatus Harrisoniibacteriota</taxon>
    </lineage>
</organism>
<feature type="chain" id="PRO_5013802897" description="DUF5667 domain-containing protein" evidence="1">
    <location>
        <begin position="23"/>
        <end position="216"/>
    </location>
</feature>
<protein>
    <recommendedName>
        <fullName evidence="4">DUF5667 domain-containing protein</fullName>
    </recommendedName>
</protein>
<name>A0A2H0UPP7_9BACT</name>
<dbReference type="Proteomes" id="UP000229615">
    <property type="component" value="Unassembled WGS sequence"/>
</dbReference>
<sequence>MKRIFILFLLALVFVISPSAQAMEMNSSELSSAQPAILPNNLFYSIKSWVSNVQKLFTQNNKEKDVLLSTQELSLKATEIKLMQGASQTSLESINKAKYSYQNSLNLLVAKITALQPSDIVNGVESFSKDGFLNYLVERMFTHTEFLNQLIALEQNEDMLIALQDAKGKINEALMYVANNLDTTTAFFDRLSIVAQSHNSTLPNQFGQTLLNQESQ</sequence>
<dbReference type="EMBL" id="PFBB01000028">
    <property type="protein sequence ID" value="PIR88377.1"/>
    <property type="molecule type" value="Genomic_DNA"/>
</dbReference>
<keyword evidence="1" id="KW-0732">Signal</keyword>
<feature type="signal peptide" evidence="1">
    <location>
        <begin position="1"/>
        <end position="22"/>
    </location>
</feature>